<evidence type="ECO:0000313" key="2">
    <source>
        <dbReference type="Proteomes" id="UP001054945"/>
    </source>
</evidence>
<dbReference type="Proteomes" id="UP001054945">
    <property type="component" value="Unassembled WGS sequence"/>
</dbReference>
<proteinExistence type="predicted"/>
<dbReference type="EMBL" id="BPLR01011728">
    <property type="protein sequence ID" value="GIY48576.1"/>
    <property type="molecule type" value="Genomic_DNA"/>
</dbReference>
<gene>
    <name evidence="1" type="ORF">CEXT_76351</name>
</gene>
<comment type="caution">
    <text evidence="1">The sequence shown here is derived from an EMBL/GenBank/DDBJ whole genome shotgun (WGS) entry which is preliminary data.</text>
</comment>
<reference evidence="1 2" key="1">
    <citation type="submission" date="2021-06" db="EMBL/GenBank/DDBJ databases">
        <title>Caerostris extrusa draft genome.</title>
        <authorList>
            <person name="Kono N."/>
            <person name="Arakawa K."/>
        </authorList>
    </citation>
    <scope>NUCLEOTIDE SEQUENCE [LARGE SCALE GENOMIC DNA]</scope>
</reference>
<keyword evidence="2" id="KW-1185">Reference proteome</keyword>
<sequence length="106" mass="12038">MNDRKAEFIFTYKLPSPRLCIRQTPVSPAFRRRTMIADRSRNVLDALIKVLSHSRVPDKKPIFIPRNQHVAIAVGKFKSTGIRPDGRPQSRINLHLVCLQIALPAA</sequence>
<accession>A0AAV4TSU6</accession>
<organism evidence="1 2">
    <name type="scientific">Caerostris extrusa</name>
    <name type="common">Bark spider</name>
    <name type="synonym">Caerostris bankana</name>
    <dbReference type="NCBI Taxonomy" id="172846"/>
    <lineage>
        <taxon>Eukaryota</taxon>
        <taxon>Metazoa</taxon>
        <taxon>Ecdysozoa</taxon>
        <taxon>Arthropoda</taxon>
        <taxon>Chelicerata</taxon>
        <taxon>Arachnida</taxon>
        <taxon>Araneae</taxon>
        <taxon>Araneomorphae</taxon>
        <taxon>Entelegynae</taxon>
        <taxon>Araneoidea</taxon>
        <taxon>Araneidae</taxon>
        <taxon>Caerostris</taxon>
    </lineage>
</organism>
<evidence type="ECO:0000313" key="1">
    <source>
        <dbReference type="EMBL" id="GIY48576.1"/>
    </source>
</evidence>
<protein>
    <submittedName>
        <fullName evidence="1">Uncharacterized protein</fullName>
    </submittedName>
</protein>
<dbReference type="AlphaFoldDB" id="A0AAV4TSU6"/>
<name>A0AAV4TSU6_CAEEX</name>